<name>A0A8X8Y0N8_SALSN</name>
<reference evidence="3" key="2">
    <citation type="submission" date="2020-08" db="EMBL/GenBank/DDBJ databases">
        <title>Plant Genome Project.</title>
        <authorList>
            <person name="Zhang R.-G."/>
        </authorList>
    </citation>
    <scope>NUCLEOTIDE SEQUENCE</scope>
    <source>
        <strain evidence="3">Huo1</strain>
        <tissue evidence="3">Leaf</tissue>
    </source>
</reference>
<comment type="caution">
    <text evidence="3">The sequence shown here is derived from an EMBL/GenBank/DDBJ whole genome shotgun (WGS) entry which is preliminary data.</text>
</comment>
<keyword evidence="2" id="KW-1133">Transmembrane helix</keyword>
<dbReference type="PANTHER" id="PTHR36356:SF1">
    <property type="entry name" value="EXPRESSED PROTEIN"/>
    <property type="match status" value="1"/>
</dbReference>
<dbReference type="PANTHER" id="PTHR36356">
    <property type="entry name" value="EXPRESSED PROTEIN"/>
    <property type="match status" value="1"/>
</dbReference>
<accession>A0A8X8Y0N8</accession>
<organism evidence="3">
    <name type="scientific">Salvia splendens</name>
    <name type="common">Scarlet sage</name>
    <dbReference type="NCBI Taxonomy" id="180675"/>
    <lineage>
        <taxon>Eukaryota</taxon>
        <taxon>Viridiplantae</taxon>
        <taxon>Streptophyta</taxon>
        <taxon>Embryophyta</taxon>
        <taxon>Tracheophyta</taxon>
        <taxon>Spermatophyta</taxon>
        <taxon>Magnoliopsida</taxon>
        <taxon>eudicotyledons</taxon>
        <taxon>Gunneridae</taxon>
        <taxon>Pentapetalae</taxon>
        <taxon>asterids</taxon>
        <taxon>lamiids</taxon>
        <taxon>Lamiales</taxon>
        <taxon>Lamiaceae</taxon>
        <taxon>Nepetoideae</taxon>
        <taxon>Mentheae</taxon>
        <taxon>Salviinae</taxon>
        <taxon>Salvia</taxon>
        <taxon>Salvia subgen. Calosphace</taxon>
        <taxon>core Calosphace</taxon>
    </lineage>
</organism>
<evidence type="ECO:0000256" key="1">
    <source>
        <dbReference type="SAM" id="MobiDB-lite"/>
    </source>
</evidence>
<feature type="transmembrane region" description="Helical" evidence="2">
    <location>
        <begin position="179"/>
        <end position="200"/>
    </location>
</feature>
<dbReference type="GO" id="GO:0009507">
    <property type="term" value="C:chloroplast"/>
    <property type="evidence" value="ECO:0007669"/>
    <property type="project" value="TreeGrafter"/>
</dbReference>
<gene>
    <name evidence="3" type="ORF">SASPL_119098</name>
</gene>
<feature type="region of interest" description="Disordered" evidence="1">
    <location>
        <begin position="1"/>
        <end position="26"/>
    </location>
</feature>
<dbReference type="Proteomes" id="UP000298416">
    <property type="component" value="Unassembled WGS sequence"/>
</dbReference>
<feature type="region of interest" description="Disordered" evidence="1">
    <location>
        <begin position="254"/>
        <end position="279"/>
    </location>
</feature>
<keyword evidence="4" id="KW-1185">Reference proteome</keyword>
<evidence type="ECO:0000313" key="3">
    <source>
        <dbReference type="EMBL" id="KAG6422524.1"/>
    </source>
</evidence>
<dbReference type="AlphaFoldDB" id="A0A8X8Y0N8"/>
<reference evidence="3" key="1">
    <citation type="submission" date="2018-01" db="EMBL/GenBank/DDBJ databases">
        <authorList>
            <person name="Mao J.F."/>
        </authorList>
    </citation>
    <scope>NUCLEOTIDE SEQUENCE</scope>
    <source>
        <strain evidence="3">Huo1</strain>
        <tissue evidence="3">Leaf</tissue>
    </source>
</reference>
<proteinExistence type="predicted"/>
<evidence type="ECO:0000313" key="4">
    <source>
        <dbReference type="Proteomes" id="UP000298416"/>
    </source>
</evidence>
<evidence type="ECO:0000256" key="2">
    <source>
        <dbReference type="SAM" id="Phobius"/>
    </source>
</evidence>
<protein>
    <submittedName>
        <fullName evidence="3">Uncharacterized protein</fullName>
    </submittedName>
</protein>
<sequence length="279" mass="32063">MASSLPWQPPLAAKPQNRPLHRPNNPIRHRVSIRAFRRSDFDGFARRVKSGELWRDAWRSANDGFELFVYETRKTAERIDRRYDVSRRASAVAESAADRARELDREFEITQRWRTFSLDFRRNLPRYRKELNDFLDTPLGRSFALRKFIYACNLGSLMKLDDVEDGGVSHMNKASITLFFLWFALSGWLFRILIFATWVLPFAGPLLIGAVANNLVIKGECPACKKQFVGYKSQTVRCASCGNIVWQPQGDFFSRGGKGPSSSKSKSQPDIIDVEFEEK</sequence>
<keyword evidence="2" id="KW-0812">Transmembrane</keyword>
<dbReference type="EMBL" id="PNBA02000006">
    <property type="protein sequence ID" value="KAG6422524.1"/>
    <property type="molecule type" value="Genomic_DNA"/>
</dbReference>
<keyword evidence="2" id="KW-0472">Membrane</keyword>